<proteinExistence type="predicted"/>
<reference evidence="3" key="1">
    <citation type="journal article" date="2017" name="Genome Biol.">
        <title>Comparative genomics reveals high biological diversity and specific adaptations in the industrially and medically important fungal genus Aspergillus.</title>
        <authorList>
            <person name="de Vries R.P."/>
            <person name="Riley R."/>
            <person name="Wiebenga A."/>
            <person name="Aguilar-Osorio G."/>
            <person name="Amillis S."/>
            <person name="Uchima C.A."/>
            <person name="Anderluh G."/>
            <person name="Asadollahi M."/>
            <person name="Askin M."/>
            <person name="Barry K."/>
            <person name="Battaglia E."/>
            <person name="Bayram O."/>
            <person name="Benocci T."/>
            <person name="Braus-Stromeyer S.A."/>
            <person name="Caldana C."/>
            <person name="Canovas D."/>
            <person name="Cerqueira G.C."/>
            <person name="Chen F."/>
            <person name="Chen W."/>
            <person name="Choi C."/>
            <person name="Clum A."/>
            <person name="Dos Santos R.A."/>
            <person name="Damasio A.R."/>
            <person name="Diallinas G."/>
            <person name="Emri T."/>
            <person name="Fekete E."/>
            <person name="Flipphi M."/>
            <person name="Freyberg S."/>
            <person name="Gallo A."/>
            <person name="Gournas C."/>
            <person name="Habgood R."/>
            <person name="Hainaut M."/>
            <person name="Harispe M.L."/>
            <person name="Henrissat B."/>
            <person name="Hilden K.S."/>
            <person name="Hope R."/>
            <person name="Hossain A."/>
            <person name="Karabika E."/>
            <person name="Karaffa L."/>
            <person name="Karanyi Z."/>
            <person name="Krasevec N."/>
            <person name="Kuo A."/>
            <person name="Kusch H."/>
            <person name="LaButti K."/>
            <person name="Lagendijk E.L."/>
            <person name="Lapidus A."/>
            <person name="Levasseur A."/>
            <person name="Lindquist E."/>
            <person name="Lipzen A."/>
            <person name="Logrieco A.F."/>
            <person name="MacCabe A."/>
            <person name="Maekelae M.R."/>
            <person name="Malavazi I."/>
            <person name="Melin P."/>
            <person name="Meyer V."/>
            <person name="Mielnichuk N."/>
            <person name="Miskei M."/>
            <person name="Molnar A.P."/>
            <person name="Mule G."/>
            <person name="Ngan C.Y."/>
            <person name="Orejas M."/>
            <person name="Orosz E."/>
            <person name="Ouedraogo J.P."/>
            <person name="Overkamp K.M."/>
            <person name="Park H.-S."/>
            <person name="Perrone G."/>
            <person name="Piumi F."/>
            <person name="Punt P.J."/>
            <person name="Ram A.F."/>
            <person name="Ramon A."/>
            <person name="Rauscher S."/>
            <person name="Record E."/>
            <person name="Riano-Pachon D.M."/>
            <person name="Robert V."/>
            <person name="Roehrig J."/>
            <person name="Ruller R."/>
            <person name="Salamov A."/>
            <person name="Salih N.S."/>
            <person name="Samson R.A."/>
            <person name="Sandor E."/>
            <person name="Sanguinetti M."/>
            <person name="Schuetze T."/>
            <person name="Sepcic K."/>
            <person name="Shelest E."/>
            <person name="Sherlock G."/>
            <person name="Sophianopoulou V."/>
            <person name="Squina F.M."/>
            <person name="Sun H."/>
            <person name="Susca A."/>
            <person name="Todd R.B."/>
            <person name="Tsang A."/>
            <person name="Unkles S.E."/>
            <person name="van de Wiele N."/>
            <person name="van Rossen-Uffink D."/>
            <person name="Oliveira J.V."/>
            <person name="Vesth T.C."/>
            <person name="Visser J."/>
            <person name="Yu J.-H."/>
            <person name="Zhou M."/>
            <person name="Andersen M.R."/>
            <person name="Archer D.B."/>
            <person name="Baker S.E."/>
            <person name="Benoit I."/>
            <person name="Brakhage A.A."/>
            <person name="Braus G.H."/>
            <person name="Fischer R."/>
            <person name="Frisvad J.C."/>
            <person name="Goldman G.H."/>
            <person name="Houbraken J."/>
            <person name="Oakley B."/>
            <person name="Pocsi I."/>
            <person name="Scazzocchio C."/>
            <person name="Seiboth B."/>
            <person name="vanKuyk P.A."/>
            <person name="Wortman J."/>
            <person name="Dyer P.S."/>
            <person name="Grigoriev I.V."/>
        </authorList>
    </citation>
    <scope>NUCLEOTIDE SEQUENCE [LARGE SCALE GENOMIC DNA]</scope>
    <source>
        <strain evidence="3">CBS 583.65</strain>
    </source>
</reference>
<dbReference type="Proteomes" id="UP000184073">
    <property type="component" value="Unassembled WGS sequence"/>
</dbReference>
<protein>
    <submittedName>
        <fullName evidence="2">Uncharacterized protein</fullName>
    </submittedName>
</protein>
<gene>
    <name evidence="2" type="ORF">ASPVEDRAFT_156148</name>
</gene>
<evidence type="ECO:0000313" key="3">
    <source>
        <dbReference type="Proteomes" id="UP000184073"/>
    </source>
</evidence>
<dbReference type="EMBL" id="KV878140">
    <property type="protein sequence ID" value="OJJ08510.1"/>
    <property type="molecule type" value="Genomic_DNA"/>
</dbReference>
<dbReference type="VEuPathDB" id="FungiDB:ASPVEDRAFT_156148"/>
<dbReference type="Pfam" id="PF10346">
    <property type="entry name" value="Con-6"/>
    <property type="match status" value="1"/>
</dbReference>
<name>A0A1L9Q417_ASPVE</name>
<dbReference type="RefSeq" id="XP_040674272.1">
    <property type="nucleotide sequence ID" value="XM_040808506.1"/>
</dbReference>
<organism evidence="2 3">
    <name type="scientific">Aspergillus versicolor CBS 583.65</name>
    <dbReference type="NCBI Taxonomy" id="1036611"/>
    <lineage>
        <taxon>Eukaryota</taxon>
        <taxon>Fungi</taxon>
        <taxon>Dikarya</taxon>
        <taxon>Ascomycota</taxon>
        <taxon>Pezizomycotina</taxon>
        <taxon>Eurotiomycetes</taxon>
        <taxon>Eurotiomycetidae</taxon>
        <taxon>Eurotiales</taxon>
        <taxon>Aspergillaceae</taxon>
        <taxon>Aspergillus</taxon>
        <taxon>Aspergillus subgen. Nidulantes</taxon>
    </lineage>
</organism>
<dbReference type="InterPro" id="IPR018824">
    <property type="entry name" value="Conidiation-specific_6"/>
</dbReference>
<dbReference type="OrthoDB" id="5419162at2759"/>
<keyword evidence="3" id="KW-1185">Reference proteome</keyword>
<accession>A0A1L9Q417</accession>
<evidence type="ECO:0000256" key="1">
    <source>
        <dbReference type="SAM" id="MobiDB-lite"/>
    </source>
</evidence>
<dbReference type="AlphaFoldDB" id="A0A1L9Q417"/>
<dbReference type="GeneID" id="63724017"/>
<evidence type="ECO:0000313" key="2">
    <source>
        <dbReference type="EMBL" id="OJJ08510.1"/>
    </source>
</evidence>
<feature type="region of interest" description="Disordered" evidence="1">
    <location>
        <begin position="1"/>
        <end position="81"/>
    </location>
</feature>
<sequence>MTEDPFNQMGPYKAALRKPSISQTAREHAQSVIDDLEGNQAAQGAQDKESIRRTAGLKAAMYDPDAEGKKTKKQGGHAPQE</sequence>